<dbReference type="Proteomes" id="UP001165122">
    <property type="component" value="Unassembled WGS sequence"/>
</dbReference>
<keyword evidence="1" id="KW-0472">Membrane</keyword>
<dbReference type="AlphaFoldDB" id="A0A9W7DQE3"/>
<keyword evidence="1" id="KW-1133">Transmembrane helix</keyword>
<keyword evidence="3" id="KW-1185">Reference proteome</keyword>
<evidence type="ECO:0000313" key="3">
    <source>
        <dbReference type="Proteomes" id="UP001165122"/>
    </source>
</evidence>
<dbReference type="OrthoDB" id="10440461at2759"/>
<comment type="caution">
    <text evidence="2">The sequence shown here is derived from an EMBL/GenBank/DDBJ whole genome shotgun (WGS) entry which is preliminary data.</text>
</comment>
<reference evidence="3" key="1">
    <citation type="journal article" date="2023" name="Commun. Biol.">
        <title>Genome analysis of Parmales, the sister group of diatoms, reveals the evolutionary specialization of diatoms from phago-mixotrophs to photoautotrophs.</title>
        <authorList>
            <person name="Ban H."/>
            <person name="Sato S."/>
            <person name="Yoshikawa S."/>
            <person name="Yamada K."/>
            <person name="Nakamura Y."/>
            <person name="Ichinomiya M."/>
            <person name="Sato N."/>
            <person name="Blanc-Mathieu R."/>
            <person name="Endo H."/>
            <person name="Kuwata A."/>
            <person name="Ogata H."/>
        </authorList>
    </citation>
    <scope>NUCLEOTIDE SEQUENCE [LARGE SCALE GENOMIC DNA]</scope>
    <source>
        <strain evidence="3">NIES 3700</strain>
    </source>
</reference>
<accession>A0A9W7DQE3</accession>
<proteinExistence type="predicted"/>
<gene>
    <name evidence="2" type="ORF">TrLO_g5695</name>
</gene>
<name>A0A9W7DQE3_9STRA</name>
<evidence type="ECO:0000313" key="2">
    <source>
        <dbReference type="EMBL" id="GMH50837.1"/>
    </source>
</evidence>
<evidence type="ECO:0000256" key="1">
    <source>
        <dbReference type="SAM" id="Phobius"/>
    </source>
</evidence>
<sequence>MGSSASCPKGTKGYGWWSTKCKANSGYKMSQGDGKKPGAYCGIQHSGSNCWGVTFSDGNPAWCIEGDIVIPGVQGSYERQTYFDETCHKGCMNKYTCDHPEEFGVKDLDEDLPALGTTKAEGPSIVGGGAAALFFVGGAFFARKRMKGKKAEGEIEVTGGDAV</sequence>
<keyword evidence="1" id="KW-0812">Transmembrane</keyword>
<protein>
    <submittedName>
        <fullName evidence="2">Uncharacterized protein</fullName>
    </submittedName>
</protein>
<organism evidence="2 3">
    <name type="scientific">Triparma laevis f. longispina</name>
    <dbReference type="NCBI Taxonomy" id="1714387"/>
    <lineage>
        <taxon>Eukaryota</taxon>
        <taxon>Sar</taxon>
        <taxon>Stramenopiles</taxon>
        <taxon>Ochrophyta</taxon>
        <taxon>Bolidophyceae</taxon>
        <taxon>Parmales</taxon>
        <taxon>Triparmaceae</taxon>
        <taxon>Triparma</taxon>
    </lineage>
</organism>
<feature type="transmembrane region" description="Helical" evidence="1">
    <location>
        <begin position="125"/>
        <end position="142"/>
    </location>
</feature>
<dbReference type="EMBL" id="BRXW01000398">
    <property type="protein sequence ID" value="GMH50837.1"/>
    <property type="molecule type" value="Genomic_DNA"/>
</dbReference>